<dbReference type="EMBL" id="CU466930">
    <property type="protein sequence ID" value="CAO80469.1"/>
    <property type="molecule type" value="Genomic_DNA"/>
</dbReference>
<dbReference type="SUPFAM" id="SSF49899">
    <property type="entry name" value="Concanavalin A-like lectins/glucanases"/>
    <property type="match status" value="1"/>
</dbReference>
<dbReference type="eggNOG" id="COG4412">
    <property type="taxonomic scope" value="Bacteria"/>
</dbReference>
<dbReference type="Gene3D" id="2.60.40.10">
    <property type="entry name" value="Immunoglobulins"/>
    <property type="match status" value="2"/>
</dbReference>
<dbReference type="KEGG" id="caci:CLOAM0584"/>
<dbReference type="PROSITE" id="PS50853">
    <property type="entry name" value="FN3"/>
    <property type="match status" value="1"/>
</dbReference>
<dbReference type="Gene3D" id="2.60.120.200">
    <property type="match status" value="1"/>
</dbReference>
<dbReference type="STRING" id="459349.CLOAM0584"/>
<evidence type="ECO:0000256" key="1">
    <source>
        <dbReference type="SAM" id="MobiDB-lite"/>
    </source>
</evidence>
<dbReference type="InterPro" id="IPR013783">
    <property type="entry name" value="Ig-like_fold"/>
</dbReference>
<dbReference type="RefSeq" id="WP_015424329.1">
    <property type="nucleotide sequence ID" value="NC_020449.1"/>
</dbReference>
<sequence>MKKNILLFSFLVILLGIFSTTWGDLITIGDSNATTNDQIPINRFYNYSTYEMLYTSSEIGAPYIINKVAFYKYSGSTTVTINNVSIYMMISSASSLPTTTVSSPYTGYSLVYSGSFPNTLSSGWEEVTLSSPFEYDAGGNLHILVVKGYEFYSSSRPYYTYNSTSTTYLCRGNSNDGSQPSSLYATYNRPIVRFDVSPLVTEQPPNPATNPSPAHASTNIPKNVTLSWSSGGGAPTDYKIFWGTSETSFENEQSGITTTSFSPSNLQYSTTYYWKVDPHNDYGYASTIATLPVWSFTTMADPTITEFPHAESFDGTTFPPFGWTHQIGSGATGWQRSTGSSYPTVSPYSGAGMLYYNSYNLSDGSNASLFSPPINAGDANMVYSTSFWMYRYKSSYSSYTDKVEIYSNTTPSLTGATLLGTIIRDYDQAPVETGNGWYQYTFEIGPGAENLTYYVIFKAISNYGYNINVDEISFISVQGGNPPNPAINPSPANNATSVAITTNLSWSSGGGAPIGYKIYLGKDAESMELIANQAETVFDLAENLLFGSSYSWKVDPYNDYGAASDAGEIPVWNFSTASGIAISPSPYNAATNQDATNRVLNWADVTGASGYKVKVGTSSGASDLVNMATVNESQYYSFFKLAL</sequence>
<dbReference type="HOGENOM" id="CLU_425605_0_0_0"/>
<reference evidence="4 5" key="1">
    <citation type="journal article" date="2008" name="J. Bacteriol.">
        <title>'Candidatus Cloacamonas acidaminovorans': genome sequence reconstruction provides a first glimpse of a new bacterial division.</title>
        <authorList>
            <person name="Pelletier E."/>
            <person name="Kreimeyer A."/>
            <person name="Bocs S."/>
            <person name="Rouy Z."/>
            <person name="Gyapay G."/>
            <person name="Chouari R."/>
            <person name="Riviere D."/>
            <person name="Ganesan A."/>
            <person name="Daegelen P."/>
            <person name="Sghir A."/>
            <person name="Cohen G.N."/>
            <person name="Medigue C."/>
            <person name="Weissenbach J."/>
            <person name="Le Paslier D."/>
        </authorList>
    </citation>
    <scope>NUCLEOTIDE SEQUENCE [LARGE SCALE GENOMIC DNA]</scope>
    <source>
        <strain evidence="5">Evry</strain>
    </source>
</reference>
<dbReference type="eggNOG" id="COG1361">
    <property type="taxonomic scope" value="Bacteria"/>
</dbReference>
<proteinExistence type="predicted"/>
<evidence type="ECO:0000259" key="2">
    <source>
        <dbReference type="PROSITE" id="PS50060"/>
    </source>
</evidence>
<feature type="region of interest" description="Disordered" evidence="1">
    <location>
        <begin position="199"/>
        <end position="218"/>
    </location>
</feature>
<dbReference type="InterPro" id="IPR036116">
    <property type="entry name" value="FN3_sf"/>
</dbReference>
<evidence type="ECO:0008006" key="6">
    <source>
        <dbReference type="Google" id="ProtNLM"/>
    </source>
</evidence>
<protein>
    <recommendedName>
        <fullName evidence="6">Fibronectin type-III domain-containing protein</fullName>
    </recommendedName>
</protein>
<dbReference type="GO" id="GO:0016020">
    <property type="term" value="C:membrane"/>
    <property type="evidence" value="ECO:0007669"/>
    <property type="project" value="InterPro"/>
</dbReference>
<keyword evidence="5" id="KW-1185">Reference proteome</keyword>
<dbReference type="InterPro" id="IPR000998">
    <property type="entry name" value="MAM_dom"/>
</dbReference>
<dbReference type="OrthoDB" id="975384at2"/>
<organism evidence="4 5">
    <name type="scientific">Cloacimonas acidaminovorans (strain Evry)</name>
    <dbReference type="NCBI Taxonomy" id="459349"/>
    <lineage>
        <taxon>Bacteria</taxon>
        <taxon>Pseudomonadati</taxon>
        <taxon>Candidatus Cloacimonadota</taxon>
        <taxon>Candidatus Cloacimonadia</taxon>
        <taxon>Candidatus Cloacimonadales</taxon>
        <taxon>Candidatus Cloacimonadaceae</taxon>
        <taxon>Candidatus Cloacimonas</taxon>
    </lineage>
</organism>
<dbReference type="Proteomes" id="UP000002019">
    <property type="component" value="Chromosome"/>
</dbReference>
<feature type="domain" description="MAM" evidence="2">
    <location>
        <begin position="309"/>
        <end position="474"/>
    </location>
</feature>
<evidence type="ECO:0000313" key="4">
    <source>
        <dbReference type="EMBL" id="CAO80469.1"/>
    </source>
</evidence>
<feature type="domain" description="Fibronectin type-III" evidence="3">
    <location>
        <begin position="207"/>
        <end position="301"/>
    </location>
</feature>
<evidence type="ECO:0000313" key="5">
    <source>
        <dbReference type="Proteomes" id="UP000002019"/>
    </source>
</evidence>
<dbReference type="AlphaFoldDB" id="B0VGN2"/>
<dbReference type="PROSITE" id="PS50060">
    <property type="entry name" value="MAM_2"/>
    <property type="match status" value="1"/>
</dbReference>
<gene>
    <name evidence="4" type="ordered locus">CLOAM0584</name>
</gene>
<dbReference type="InterPro" id="IPR013320">
    <property type="entry name" value="ConA-like_dom_sf"/>
</dbReference>
<dbReference type="SUPFAM" id="SSF49265">
    <property type="entry name" value="Fibronectin type III"/>
    <property type="match status" value="1"/>
</dbReference>
<dbReference type="InterPro" id="IPR003961">
    <property type="entry name" value="FN3_dom"/>
</dbReference>
<evidence type="ECO:0000259" key="3">
    <source>
        <dbReference type="PROSITE" id="PS50853"/>
    </source>
</evidence>
<accession>B0VGN2</accession>
<name>B0VGN2_CLOAI</name>